<dbReference type="InterPro" id="IPR011009">
    <property type="entry name" value="Kinase-like_dom_sf"/>
</dbReference>
<dbReference type="Pfam" id="PF00069">
    <property type="entry name" value="Pkinase"/>
    <property type="match status" value="1"/>
</dbReference>
<dbReference type="GO" id="GO:0004674">
    <property type="term" value="F:protein serine/threonine kinase activity"/>
    <property type="evidence" value="ECO:0007669"/>
    <property type="project" value="UniProtKB-KW"/>
</dbReference>
<reference evidence="8" key="1">
    <citation type="submission" date="2021-01" db="EMBL/GenBank/DDBJ databases">
        <authorList>
            <person name="Corre E."/>
            <person name="Pelletier E."/>
            <person name="Niang G."/>
            <person name="Scheremetjew M."/>
            <person name="Finn R."/>
            <person name="Kale V."/>
            <person name="Holt S."/>
            <person name="Cochrane G."/>
            <person name="Meng A."/>
            <person name="Brown T."/>
            <person name="Cohen L."/>
        </authorList>
    </citation>
    <scope>NUCLEOTIDE SEQUENCE</scope>
    <source>
        <strain evidence="8">Isolate 1302-5</strain>
    </source>
</reference>
<evidence type="ECO:0000256" key="1">
    <source>
        <dbReference type="ARBA" id="ARBA00022527"/>
    </source>
</evidence>
<dbReference type="AlphaFoldDB" id="A0A7S4JUW4"/>
<dbReference type="FunFam" id="1.10.510.10:FF:000624">
    <property type="entry name" value="Mitogen-activated protein kinase"/>
    <property type="match status" value="1"/>
</dbReference>
<evidence type="ECO:0000256" key="5">
    <source>
        <dbReference type="ARBA" id="ARBA00022840"/>
    </source>
</evidence>
<feature type="compositionally biased region" description="Basic and acidic residues" evidence="6">
    <location>
        <begin position="377"/>
        <end position="394"/>
    </location>
</feature>
<evidence type="ECO:0000256" key="6">
    <source>
        <dbReference type="SAM" id="MobiDB-lite"/>
    </source>
</evidence>
<keyword evidence="3" id="KW-0547">Nucleotide-binding</keyword>
<dbReference type="FunFam" id="3.30.200.20:FF:000271">
    <property type="entry name" value="MAPK/MAK/MRK overlapping kinase"/>
    <property type="match status" value="1"/>
</dbReference>
<feature type="compositionally biased region" description="Polar residues" evidence="6">
    <location>
        <begin position="323"/>
        <end position="333"/>
    </location>
</feature>
<accession>A0A7S4JUW4</accession>
<gene>
    <name evidence="8" type="ORF">OAUR00152_LOCUS34341</name>
</gene>
<dbReference type="SMART" id="SM00220">
    <property type="entry name" value="S_TKc"/>
    <property type="match status" value="1"/>
</dbReference>
<evidence type="ECO:0000256" key="2">
    <source>
        <dbReference type="ARBA" id="ARBA00022679"/>
    </source>
</evidence>
<keyword evidence="5" id="KW-0067">ATP-binding</keyword>
<dbReference type="InterPro" id="IPR000719">
    <property type="entry name" value="Prot_kinase_dom"/>
</dbReference>
<dbReference type="GO" id="GO:0005524">
    <property type="term" value="F:ATP binding"/>
    <property type="evidence" value="ECO:0007669"/>
    <property type="project" value="UniProtKB-KW"/>
</dbReference>
<organism evidence="8">
    <name type="scientific">Odontella aurita</name>
    <dbReference type="NCBI Taxonomy" id="265563"/>
    <lineage>
        <taxon>Eukaryota</taxon>
        <taxon>Sar</taxon>
        <taxon>Stramenopiles</taxon>
        <taxon>Ochrophyta</taxon>
        <taxon>Bacillariophyta</taxon>
        <taxon>Mediophyceae</taxon>
        <taxon>Biddulphiophycidae</taxon>
        <taxon>Eupodiscales</taxon>
        <taxon>Odontellaceae</taxon>
        <taxon>Odontella</taxon>
    </lineage>
</organism>
<sequence>MLRIGNTMKKYRLIAKKGEGTFSEVIKAQNIEDGKYHAIKCMKSHFSSISQVNNLREIQALRKLSPHPNIVDLNEILFDQPTGRLAIVFDLLDANLYELIRGRQDYLSGKVVKSYMHQLFSSLDHMHRKGIFHRDIKPENILVDKNGKNLKLADFGSCRGIYNKQPYTEYISTRWYRAPECLLTDGYYGPEMDIWGAGCVLFEIISLYPLFPGSDEVDQINRIHKILGSPSADLLRKLKLKKSKNSGVGFPQQRGIGISHLIPHANEDCVDLLTKSLKYDMSKRITSSEAMRHPYFSEFATSHKMTSSDDIASGAPRCHRTSAKQAKSLSKQDGLSKMNRDLPSIAGAQQASGQDSKSEDSPHSSCADSFMAPKSSLSEKKAVPSRIYEQEKPVPKKSRHHGNNKTVLPPISQARDGIDTRVQSVDRRLARYNTLPSMPSNLKRQQPEPQKKKRRRQNKKYAHVTSSGYGTGGYNPTGMKAGQQKATEKLRKKKAYGSMRTLPSIGRRMQ</sequence>
<proteinExistence type="predicted"/>
<name>A0A7S4JUW4_9STRA</name>
<dbReference type="PROSITE" id="PS50011">
    <property type="entry name" value="PROTEIN_KINASE_DOM"/>
    <property type="match status" value="1"/>
</dbReference>
<feature type="domain" description="Protein kinase" evidence="7">
    <location>
        <begin position="11"/>
        <end position="296"/>
    </location>
</feature>
<feature type="region of interest" description="Disordered" evidence="6">
    <location>
        <begin position="432"/>
        <end position="510"/>
    </location>
</feature>
<dbReference type="InterPro" id="IPR008271">
    <property type="entry name" value="Ser/Thr_kinase_AS"/>
</dbReference>
<evidence type="ECO:0000259" key="7">
    <source>
        <dbReference type="PROSITE" id="PS50011"/>
    </source>
</evidence>
<feature type="region of interest" description="Disordered" evidence="6">
    <location>
        <begin position="306"/>
        <end position="418"/>
    </location>
</feature>
<keyword evidence="4" id="KW-0418">Kinase</keyword>
<keyword evidence="1" id="KW-0723">Serine/threonine-protein kinase</keyword>
<dbReference type="SUPFAM" id="SSF56112">
    <property type="entry name" value="Protein kinase-like (PK-like)"/>
    <property type="match status" value="1"/>
</dbReference>
<evidence type="ECO:0000313" key="8">
    <source>
        <dbReference type="EMBL" id="CAE2275101.1"/>
    </source>
</evidence>
<evidence type="ECO:0000256" key="4">
    <source>
        <dbReference type="ARBA" id="ARBA00022777"/>
    </source>
</evidence>
<dbReference type="PROSITE" id="PS00108">
    <property type="entry name" value="PROTEIN_KINASE_ST"/>
    <property type="match status" value="1"/>
</dbReference>
<dbReference type="PANTHER" id="PTHR24055">
    <property type="entry name" value="MITOGEN-ACTIVATED PROTEIN KINASE"/>
    <property type="match status" value="1"/>
</dbReference>
<dbReference type="CDD" id="cd07831">
    <property type="entry name" value="STKc_MOK"/>
    <property type="match status" value="1"/>
</dbReference>
<dbReference type="Gene3D" id="1.10.510.10">
    <property type="entry name" value="Transferase(Phosphotransferase) domain 1"/>
    <property type="match status" value="1"/>
</dbReference>
<feature type="compositionally biased region" description="Basic residues" evidence="6">
    <location>
        <begin position="451"/>
        <end position="462"/>
    </location>
</feature>
<keyword evidence="2" id="KW-0808">Transferase</keyword>
<dbReference type="InterPro" id="IPR050117">
    <property type="entry name" value="MAPK"/>
</dbReference>
<dbReference type="EMBL" id="HBKQ01049798">
    <property type="protein sequence ID" value="CAE2275101.1"/>
    <property type="molecule type" value="Transcribed_RNA"/>
</dbReference>
<protein>
    <recommendedName>
        <fullName evidence="7">Protein kinase domain-containing protein</fullName>
    </recommendedName>
</protein>
<dbReference type="Gene3D" id="3.30.200.20">
    <property type="entry name" value="Phosphorylase Kinase, domain 1"/>
    <property type="match status" value="1"/>
</dbReference>
<evidence type="ECO:0000256" key="3">
    <source>
        <dbReference type="ARBA" id="ARBA00022741"/>
    </source>
</evidence>